<dbReference type="InterPro" id="IPR000531">
    <property type="entry name" value="Beta-barrel_TonB"/>
</dbReference>
<comment type="subcellular location">
    <subcellularLocation>
        <location evidence="1 12">Cell outer membrane</location>
        <topology evidence="1 12">Multi-pass membrane protein</topology>
    </subcellularLocation>
</comment>
<keyword evidence="11 12" id="KW-0998">Cell outer membrane</keyword>
<dbReference type="GO" id="GO:0009279">
    <property type="term" value="C:cell outer membrane"/>
    <property type="evidence" value="ECO:0007669"/>
    <property type="project" value="UniProtKB-SubCell"/>
</dbReference>
<keyword evidence="2 12" id="KW-0813">Transport</keyword>
<evidence type="ECO:0000256" key="13">
    <source>
        <dbReference type="RuleBase" id="RU003357"/>
    </source>
</evidence>
<dbReference type="PANTHER" id="PTHR32552:SF68">
    <property type="entry name" value="FERRICHROME OUTER MEMBRANE TRANSPORTER_PHAGE RECEPTOR"/>
    <property type="match status" value="1"/>
</dbReference>
<keyword evidence="8" id="KW-0406">Ion transport</keyword>
<evidence type="ECO:0000256" key="2">
    <source>
        <dbReference type="ARBA" id="ARBA00022448"/>
    </source>
</evidence>
<dbReference type="Proteomes" id="UP000011058">
    <property type="component" value="Chromosome"/>
</dbReference>
<evidence type="ECO:0000256" key="7">
    <source>
        <dbReference type="ARBA" id="ARBA00023004"/>
    </source>
</evidence>
<proteinExistence type="inferred from homology"/>
<dbReference type="STRING" id="1166018.FAES_5474"/>
<reference evidence="16 17" key="1">
    <citation type="journal article" date="2012" name="J. Bacteriol.">
        <title>Genome Sequence of Fibrella aestuarina BUZ 2T, a Filamentous Marine Bacterium.</title>
        <authorList>
            <person name="Filippini M."/>
            <person name="Qi W."/>
            <person name="Blom J."/>
            <person name="Goesmann A."/>
            <person name="Smits T.H."/>
            <person name="Bagheri H.C."/>
        </authorList>
    </citation>
    <scope>NUCLEOTIDE SEQUENCE [LARGE SCALE GENOMIC DNA]</scope>
    <source>
        <strain evidence="17">BUZ 2T</strain>
    </source>
</reference>
<keyword evidence="9 13" id="KW-0798">TonB box</keyword>
<dbReference type="SUPFAM" id="SSF56935">
    <property type="entry name" value="Porins"/>
    <property type="match status" value="1"/>
</dbReference>
<dbReference type="InterPro" id="IPR036942">
    <property type="entry name" value="Beta-barrel_TonB_sf"/>
</dbReference>
<protein>
    <submittedName>
        <fullName evidence="16">TonB-dependent receptor</fullName>
    </submittedName>
</protein>
<keyword evidence="17" id="KW-1185">Reference proteome</keyword>
<feature type="domain" description="TonB-dependent receptor plug" evidence="15">
    <location>
        <begin position="160"/>
        <end position="268"/>
    </location>
</feature>
<dbReference type="Pfam" id="PF00593">
    <property type="entry name" value="TonB_dep_Rec_b-barrel"/>
    <property type="match status" value="1"/>
</dbReference>
<evidence type="ECO:0000256" key="11">
    <source>
        <dbReference type="ARBA" id="ARBA00023237"/>
    </source>
</evidence>
<dbReference type="SUPFAM" id="SSF49452">
    <property type="entry name" value="Starch-binding domain-like"/>
    <property type="match status" value="1"/>
</dbReference>
<name>I0KH70_9BACT</name>
<dbReference type="Pfam" id="PF13715">
    <property type="entry name" value="CarbopepD_reg_2"/>
    <property type="match status" value="1"/>
</dbReference>
<evidence type="ECO:0000259" key="15">
    <source>
        <dbReference type="Pfam" id="PF07715"/>
    </source>
</evidence>
<keyword evidence="6" id="KW-0732">Signal</keyword>
<dbReference type="Pfam" id="PF07715">
    <property type="entry name" value="Plug"/>
    <property type="match status" value="1"/>
</dbReference>
<evidence type="ECO:0000313" key="17">
    <source>
        <dbReference type="Proteomes" id="UP000011058"/>
    </source>
</evidence>
<evidence type="ECO:0000256" key="1">
    <source>
        <dbReference type="ARBA" id="ARBA00004571"/>
    </source>
</evidence>
<evidence type="ECO:0000256" key="10">
    <source>
        <dbReference type="ARBA" id="ARBA00023136"/>
    </source>
</evidence>
<dbReference type="PROSITE" id="PS52016">
    <property type="entry name" value="TONB_DEPENDENT_REC_3"/>
    <property type="match status" value="1"/>
</dbReference>
<dbReference type="PANTHER" id="PTHR32552">
    <property type="entry name" value="FERRICHROME IRON RECEPTOR-RELATED"/>
    <property type="match status" value="1"/>
</dbReference>
<dbReference type="HOGENOM" id="CLU_378515_0_0_10"/>
<comment type="similarity">
    <text evidence="12 13">Belongs to the TonB-dependent receptor family.</text>
</comment>
<dbReference type="InterPro" id="IPR037066">
    <property type="entry name" value="Plug_dom_sf"/>
</dbReference>
<dbReference type="eggNOG" id="COG4771">
    <property type="taxonomic scope" value="Bacteria"/>
</dbReference>
<dbReference type="InterPro" id="IPR039426">
    <property type="entry name" value="TonB-dep_rcpt-like"/>
</dbReference>
<keyword evidence="3 12" id="KW-1134">Transmembrane beta strand</keyword>
<evidence type="ECO:0000259" key="14">
    <source>
        <dbReference type="Pfam" id="PF00593"/>
    </source>
</evidence>
<dbReference type="PATRIC" id="fig|1166018.3.peg.2454"/>
<keyword evidence="16" id="KW-0675">Receptor</keyword>
<sequence length="834" mass="92240">MPQQGIGAANGCSLRQYKTTIQTKTVGNSPFTCSLLSRTAMKTTTYRLACSFLLWLLTLTAWAQQSTTLSGQVRDAGGGALVGAAITLDGSLKGTNTDANGNFQLTNLRPGTYQLRASLVGYAPVDQSVNVPANGPVTISLRQSETVMDEVVVLATRANEKTAVAYTDVTRRELAKLNLGQDLPLLLNFTPSVVTTSDAGAGVGYTGIRIRGSDATRVNVTLNGIPYNDAESQGTFWVNMPDFASSVSSVQIQRGVGTSTNGAGAFGASLNVQTNALQKEPYAEVNLSGGSFNTRRATVSAGSGLLNNHFVVDARLSKVASDGYIDRASSDLKSFYVSGGYYGAKNYVRLNVFSGMEKTYQAWNGVPEALLATNRTYNSLTYDNETDNYQQDQYQLITSTELSRRWRANVSAFYTKGRGYYEQYRENDQLSRYGLPNVVIGDSTIRRTDLIRRRWLDNDFYGTVFSFDYTGSGRLTANIGGGWNRYQGKHFGEVIWARFASTSNIRQRYYEDDATKTDANLYAKAYYQFTPKLNAYVDLQVRTVDYSFLGFDNQQRNVTQQAALTFFNPKAGLTYTVSDQLTAYASFGVGNKEPNRDDYTQSTPGSRPLAETLYDYEAGIKIRSDRYALNVNGYYMDYRNQLVLNGQINDVGAYNRINVPSSYRAGIELDGTLVLTKALRWNANATISQNKVRNATFYLDNFDTGNQDLQRLGTTDIAFSPNVIAGSQLLLTPAKGLEVGLLSKYVGQQFLDNTSSDARKLNAYFVNDLRLIYTIKPRFVQEMAFTVLLNNAFNELYESNGYTYAYVSEGRVASDNYYFPQATRNVLIGVRVKL</sequence>
<evidence type="ECO:0000256" key="3">
    <source>
        <dbReference type="ARBA" id="ARBA00022452"/>
    </source>
</evidence>
<dbReference type="KEGG" id="fae:FAES_5474"/>
<keyword evidence="10 12" id="KW-0472">Membrane</keyword>
<organism evidence="16 17">
    <name type="scientific">Fibrella aestuarina BUZ 2</name>
    <dbReference type="NCBI Taxonomy" id="1166018"/>
    <lineage>
        <taxon>Bacteria</taxon>
        <taxon>Pseudomonadati</taxon>
        <taxon>Bacteroidota</taxon>
        <taxon>Cytophagia</taxon>
        <taxon>Cytophagales</taxon>
        <taxon>Spirosomataceae</taxon>
        <taxon>Fibrella</taxon>
    </lineage>
</organism>
<evidence type="ECO:0000256" key="6">
    <source>
        <dbReference type="ARBA" id="ARBA00022729"/>
    </source>
</evidence>
<keyword evidence="5 12" id="KW-0812">Transmembrane</keyword>
<dbReference type="EMBL" id="HE796683">
    <property type="protein sequence ID" value="CCH03473.1"/>
    <property type="molecule type" value="Genomic_DNA"/>
</dbReference>
<keyword evidence="7" id="KW-0408">Iron</keyword>
<feature type="domain" description="TonB-dependent receptor-like beta-barrel" evidence="14">
    <location>
        <begin position="361"/>
        <end position="787"/>
    </location>
</feature>
<dbReference type="Gene3D" id="2.40.170.20">
    <property type="entry name" value="TonB-dependent receptor, beta-barrel domain"/>
    <property type="match status" value="1"/>
</dbReference>
<evidence type="ECO:0000256" key="5">
    <source>
        <dbReference type="ARBA" id="ARBA00022692"/>
    </source>
</evidence>
<evidence type="ECO:0000256" key="8">
    <source>
        <dbReference type="ARBA" id="ARBA00023065"/>
    </source>
</evidence>
<dbReference type="GO" id="GO:0030246">
    <property type="term" value="F:carbohydrate binding"/>
    <property type="evidence" value="ECO:0007669"/>
    <property type="project" value="InterPro"/>
</dbReference>
<evidence type="ECO:0000313" key="16">
    <source>
        <dbReference type="EMBL" id="CCH03473.1"/>
    </source>
</evidence>
<gene>
    <name evidence="16" type="ORF">FAES_5474</name>
</gene>
<dbReference type="GO" id="GO:0015344">
    <property type="term" value="F:siderophore uptake transmembrane transporter activity"/>
    <property type="evidence" value="ECO:0007669"/>
    <property type="project" value="TreeGrafter"/>
</dbReference>
<evidence type="ECO:0000256" key="4">
    <source>
        <dbReference type="ARBA" id="ARBA00022496"/>
    </source>
</evidence>
<dbReference type="InterPro" id="IPR013784">
    <property type="entry name" value="Carb-bd-like_fold"/>
</dbReference>
<dbReference type="Gene3D" id="2.60.40.1120">
    <property type="entry name" value="Carboxypeptidase-like, regulatory domain"/>
    <property type="match status" value="1"/>
</dbReference>
<dbReference type="Gene3D" id="2.170.130.10">
    <property type="entry name" value="TonB-dependent receptor, plug domain"/>
    <property type="match status" value="1"/>
</dbReference>
<keyword evidence="4" id="KW-0410">Iron transport</keyword>
<evidence type="ECO:0000256" key="12">
    <source>
        <dbReference type="PROSITE-ProRule" id="PRU01360"/>
    </source>
</evidence>
<accession>I0KH70</accession>
<dbReference type="AlphaFoldDB" id="I0KH70"/>
<evidence type="ECO:0000256" key="9">
    <source>
        <dbReference type="ARBA" id="ARBA00023077"/>
    </source>
</evidence>
<dbReference type="InterPro" id="IPR012910">
    <property type="entry name" value="Plug_dom"/>
</dbReference>